<sequence>METMRTGTNLPRVGGFNRAVVLDTIRSLGEVSRVELAERTGLTPQTVSNIVRRLIGEGLVAEAGTARSTGGKPRVLLRVVPSAYYAAGVHIDPERLTGVVLDLAGGVVARSQWHAQDSSPGAVVGTMGRLLTQLLRRAGVPRARVLGLGVAAPGPLDAQRRRLIMPPNLDGWTDVALADVLEQRTRLPVVIDNDATAAAIGERWVGGAAGSFLYVYCGAGIGGGLVLADQVHRGTTGNAGELGHVTVQPGGRLCFCGKHGCLEAYCSMRAIVAQARADRGLEGPAESVAGEYEVLCRAAAKGADYEVRLLTEAARRIGAVLGDVVNLLDVDTVVLGGPALRHVGELVRDEAERVLRERVFARAVLSPTVRPSAIGEDAGAIGAASLVLEGAYSPRLATLLGTEINSYQPMNIPRHSQGGVPGTSLPPHPDS</sequence>
<dbReference type="SMART" id="SM00419">
    <property type="entry name" value="HTH_CRP"/>
    <property type="match status" value="1"/>
</dbReference>
<dbReference type="eggNOG" id="COG1846">
    <property type="taxonomic scope" value="Bacteria"/>
</dbReference>
<dbReference type="PANTHER" id="PTHR18964">
    <property type="entry name" value="ROK (REPRESSOR, ORF, KINASE) FAMILY"/>
    <property type="match status" value="1"/>
</dbReference>
<feature type="region of interest" description="Disordered" evidence="2">
    <location>
        <begin position="410"/>
        <end position="431"/>
    </location>
</feature>
<dbReference type="GO" id="GO:0003700">
    <property type="term" value="F:DNA-binding transcription factor activity"/>
    <property type="evidence" value="ECO:0007669"/>
    <property type="project" value="InterPro"/>
</dbReference>
<dbReference type="Pfam" id="PF00480">
    <property type="entry name" value="ROK"/>
    <property type="match status" value="1"/>
</dbReference>
<evidence type="ECO:0000313" key="4">
    <source>
        <dbReference type="EMBL" id="AHI02057.1"/>
    </source>
</evidence>
<dbReference type="Gene3D" id="1.10.10.10">
    <property type="entry name" value="Winged helix-like DNA-binding domain superfamily/Winged helix DNA-binding domain"/>
    <property type="match status" value="1"/>
</dbReference>
<dbReference type="PATRIC" id="fig|1449976.3.peg.8737"/>
<protein>
    <recommendedName>
        <fullName evidence="3">HTH crp-type domain-containing protein</fullName>
    </recommendedName>
</protein>
<dbReference type="InterPro" id="IPR036390">
    <property type="entry name" value="WH_DNA-bd_sf"/>
</dbReference>
<feature type="domain" description="HTH crp-type" evidence="3">
    <location>
        <begin position="23"/>
        <end position="78"/>
    </location>
</feature>
<evidence type="ECO:0000256" key="1">
    <source>
        <dbReference type="ARBA" id="ARBA00006479"/>
    </source>
</evidence>
<proteinExistence type="inferred from homology"/>
<organism evidence="4 5">
    <name type="scientific">Kutzneria albida DSM 43870</name>
    <dbReference type="NCBI Taxonomy" id="1449976"/>
    <lineage>
        <taxon>Bacteria</taxon>
        <taxon>Bacillati</taxon>
        <taxon>Actinomycetota</taxon>
        <taxon>Actinomycetes</taxon>
        <taxon>Pseudonocardiales</taxon>
        <taxon>Pseudonocardiaceae</taxon>
        <taxon>Kutzneria</taxon>
    </lineage>
</organism>
<dbReference type="PANTHER" id="PTHR18964:SF173">
    <property type="entry name" value="GLUCOKINASE"/>
    <property type="match status" value="1"/>
</dbReference>
<evidence type="ECO:0000313" key="5">
    <source>
        <dbReference type="Proteomes" id="UP000019225"/>
    </source>
</evidence>
<dbReference type="Pfam" id="PF12802">
    <property type="entry name" value="MarR_2"/>
    <property type="match status" value="1"/>
</dbReference>
<name>W5WNC5_9PSEU</name>
<dbReference type="Proteomes" id="UP000019225">
    <property type="component" value="Chromosome"/>
</dbReference>
<dbReference type="Gene3D" id="3.30.420.40">
    <property type="match status" value="2"/>
</dbReference>
<dbReference type="InterPro" id="IPR012318">
    <property type="entry name" value="HTH_CRP"/>
</dbReference>
<dbReference type="InterPro" id="IPR036388">
    <property type="entry name" value="WH-like_DNA-bd_sf"/>
</dbReference>
<keyword evidence="5" id="KW-1185">Reference proteome</keyword>
<comment type="similarity">
    <text evidence="1">Belongs to the ROK (NagC/XylR) family.</text>
</comment>
<dbReference type="InterPro" id="IPR043129">
    <property type="entry name" value="ATPase_NBD"/>
</dbReference>
<dbReference type="AlphaFoldDB" id="W5WNC5"/>
<accession>W5WNC5</accession>
<dbReference type="STRING" id="1449976.KALB_8700"/>
<dbReference type="InterPro" id="IPR000600">
    <property type="entry name" value="ROK"/>
</dbReference>
<dbReference type="KEGG" id="kal:KALB_8700"/>
<dbReference type="GO" id="GO:0003677">
    <property type="term" value="F:DNA binding"/>
    <property type="evidence" value="ECO:0007669"/>
    <property type="project" value="InterPro"/>
</dbReference>
<dbReference type="SUPFAM" id="SSF46785">
    <property type="entry name" value="Winged helix' DNA-binding domain"/>
    <property type="match status" value="1"/>
</dbReference>
<dbReference type="SUPFAM" id="SSF53067">
    <property type="entry name" value="Actin-like ATPase domain"/>
    <property type="match status" value="1"/>
</dbReference>
<gene>
    <name evidence="4" type="ORF">KALB_8700</name>
</gene>
<dbReference type="EMBL" id="CP007155">
    <property type="protein sequence ID" value="AHI02057.1"/>
    <property type="molecule type" value="Genomic_DNA"/>
</dbReference>
<evidence type="ECO:0000259" key="3">
    <source>
        <dbReference type="SMART" id="SM00419"/>
    </source>
</evidence>
<evidence type="ECO:0000256" key="2">
    <source>
        <dbReference type="SAM" id="MobiDB-lite"/>
    </source>
</evidence>
<reference evidence="4 5" key="1">
    <citation type="journal article" date="2014" name="BMC Genomics">
        <title>Complete genome sequence of producer of the glycopeptide antibiotic Aculeximycin Kutzneria albida DSM 43870T, a representative of minor genus of Pseudonocardiaceae.</title>
        <authorList>
            <person name="Rebets Y."/>
            <person name="Tokovenko B."/>
            <person name="Lushchyk I."/>
            <person name="Ruckert C."/>
            <person name="Zaburannyi N."/>
            <person name="Bechthold A."/>
            <person name="Kalinowski J."/>
            <person name="Luzhetskyy A."/>
        </authorList>
    </citation>
    <scope>NUCLEOTIDE SEQUENCE [LARGE SCALE GENOMIC DNA]</scope>
    <source>
        <strain evidence="4">DSM 43870</strain>
    </source>
</reference>
<dbReference type="HOGENOM" id="CLU_036604_13_0_11"/>
<dbReference type="InterPro" id="IPR000835">
    <property type="entry name" value="HTH_MarR-typ"/>
</dbReference>
<dbReference type="eggNOG" id="COG1940">
    <property type="taxonomic scope" value="Bacteria"/>
</dbReference>